<sequence length="359" mass="40647">MDTVADWRSLLAKAAEGQRLSLEEGIKIYKEADLLALGRVATLLRERKHPHNLITFVIDRNINYTNVCTCQCRFCAFFREENHPEAYVISREELFAKIEELIQAGGTQVLIQGGLHPRLGLDFYIDMLKDIKRRYKIHIHSFSPPEIIHMSRLSGLTITEVLKRLKKAGLDSLPGGGAEILVNRVRKIISPHKISWEEWMEVMLTAHQVGLRSTATMMFGSIENPEERILHLVRIREAQDQTGGFTAFIPWSYQPGNTQLGGTTATGMDYLRMLAISRIMLDNIPNIQASWVTQGAKLAQVALWFGANDFGGTMLEENVVRAAGVRNWVPLEEILHCIRAAGKVPAQRNTLYEIIRIYD</sequence>
<evidence type="ECO:0000256" key="7">
    <source>
        <dbReference type="PIRSR" id="PIRSR004762-1"/>
    </source>
</evidence>
<dbReference type="InterPro" id="IPR058240">
    <property type="entry name" value="rSAM_sf"/>
</dbReference>
<feature type="binding site" evidence="6 7">
    <location>
        <position position="72"/>
    </location>
    <ligand>
        <name>[4Fe-4S] cluster</name>
        <dbReference type="ChEBI" id="CHEBI:49883"/>
        <note>4Fe-4S-S-AdoMet</note>
    </ligand>
</feature>
<dbReference type="SUPFAM" id="SSF102114">
    <property type="entry name" value="Radical SAM enzymes"/>
    <property type="match status" value="1"/>
</dbReference>
<dbReference type="Gene3D" id="3.20.20.70">
    <property type="entry name" value="Aldolase class I"/>
    <property type="match status" value="1"/>
</dbReference>
<dbReference type="SFLD" id="SFLDG01389">
    <property type="entry name" value="menaquinone_synthsis_involved"/>
    <property type="match status" value="1"/>
</dbReference>
<dbReference type="Pfam" id="PF19288">
    <property type="entry name" value="CofH_C"/>
    <property type="match status" value="1"/>
</dbReference>
<dbReference type="GO" id="GO:0005506">
    <property type="term" value="F:iron ion binding"/>
    <property type="evidence" value="ECO:0007669"/>
    <property type="project" value="UniProtKB-UniRule"/>
</dbReference>
<gene>
    <name evidence="6" type="primary">mqnC</name>
    <name evidence="10" type="ORF">KKC1_08920</name>
</gene>
<comment type="similarity">
    <text evidence="6">Belongs to the radical SAM superfamily. MqnC family.</text>
</comment>
<dbReference type="SFLD" id="SFLDG01388">
    <property type="entry name" value="7_8-didemethyl-8-hydroxy-5-dea"/>
    <property type="match status" value="1"/>
</dbReference>
<dbReference type="EC" id="1.21.98.1" evidence="6"/>
<dbReference type="PIRSF" id="PIRSF004762">
    <property type="entry name" value="CHP00423"/>
    <property type="match status" value="1"/>
</dbReference>
<evidence type="ECO:0000256" key="4">
    <source>
        <dbReference type="ARBA" id="ARBA00023004"/>
    </source>
</evidence>
<evidence type="ECO:0000256" key="6">
    <source>
        <dbReference type="HAMAP-Rule" id="MF_00992"/>
    </source>
</evidence>
<dbReference type="OrthoDB" id="9802027at2"/>
<reference evidence="11" key="1">
    <citation type="journal article" date="2017" name="Appl. Environ. Microbiol.">
        <title>Genomic Analysis of Calderihabitans maritimus KKC1, a Thermophilic, Hydrogenogenic, Carboxydotrophic Bacterium Isolated from Marine Sediment.</title>
        <authorList>
            <person name="Omae K."/>
            <person name="Yoneda Y."/>
            <person name="Fukuyama Y."/>
            <person name="Yoshida T."/>
            <person name="Sako Y."/>
        </authorList>
    </citation>
    <scope>NUCLEOTIDE SEQUENCE [LARGE SCALE GENOMIC DNA]</scope>
    <source>
        <strain evidence="11">KKC1</strain>
    </source>
</reference>
<keyword evidence="3 6" id="KW-0479">Metal-binding</keyword>
<dbReference type="InterPro" id="IPR020050">
    <property type="entry name" value="FO_synthase_su2"/>
</dbReference>
<keyword evidence="6" id="KW-0560">Oxidoreductase</keyword>
<protein>
    <recommendedName>
        <fullName evidence="6">Cyclic dehypoxanthine futalosine synthase</fullName>
        <shortName evidence="6">Cyclic DHFL synthase</shortName>
        <ecNumber evidence="6">1.21.98.1</ecNumber>
    </recommendedName>
    <alternativeName>
        <fullName evidence="6">Dehypoxanthine futalosine cyclase</fullName>
        <shortName evidence="6">DHFL cyclase</shortName>
    </alternativeName>
    <alternativeName>
        <fullName evidence="6">Menaquinone biosynthetic enzyme MqnC</fullName>
    </alternativeName>
</protein>
<feature type="binding site" evidence="6 7">
    <location>
        <position position="75"/>
    </location>
    <ligand>
        <name>[4Fe-4S] cluster</name>
        <dbReference type="ChEBI" id="CHEBI:49883"/>
        <note>4Fe-4S-S-AdoMet</note>
    </ligand>
</feature>
<dbReference type="GO" id="GO:0009234">
    <property type="term" value="P:menaquinone biosynthetic process"/>
    <property type="evidence" value="ECO:0007669"/>
    <property type="project" value="UniProtKB-UniRule"/>
</dbReference>
<dbReference type="GO" id="GO:0051539">
    <property type="term" value="F:4 iron, 4 sulfur cluster binding"/>
    <property type="evidence" value="ECO:0007669"/>
    <property type="project" value="UniProtKB-KW"/>
</dbReference>
<organism evidence="10 11">
    <name type="scientific">Calderihabitans maritimus</name>
    <dbReference type="NCBI Taxonomy" id="1246530"/>
    <lineage>
        <taxon>Bacteria</taxon>
        <taxon>Bacillati</taxon>
        <taxon>Bacillota</taxon>
        <taxon>Clostridia</taxon>
        <taxon>Neomoorellales</taxon>
        <taxon>Calderihabitantaceae</taxon>
        <taxon>Calderihabitans</taxon>
    </lineage>
</organism>
<dbReference type="GO" id="GO:0046992">
    <property type="term" value="F:oxidoreductase activity, acting on X-H and Y-H to form an X-Y bond"/>
    <property type="evidence" value="ECO:0007669"/>
    <property type="project" value="UniProtKB-UniRule"/>
</dbReference>
<dbReference type="InterPro" id="IPR007197">
    <property type="entry name" value="rSAM"/>
</dbReference>
<comment type="cofactor">
    <cofactor evidence="6 7">
        <name>[4Fe-4S] cluster</name>
        <dbReference type="ChEBI" id="CHEBI:49883"/>
    </cofactor>
    <text evidence="6 7">Binds 1 [4Fe-4S] cluster. The cluster is coordinated with 3 cysteines and an exchangeable S-adenosyl-L-methionine.</text>
</comment>
<evidence type="ECO:0000256" key="1">
    <source>
        <dbReference type="ARBA" id="ARBA00022485"/>
    </source>
</evidence>
<dbReference type="SFLD" id="SFLDG01064">
    <property type="entry name" value="F420__menaquinone_cofactor_bio"/>
    <property type="match status" value="1"/>
</dbReference>
<evidence type="ECO:0000256" key="3">
    <source>
        <dbReference type="ARBA" id="ARBA00022723"/>
    </source>
</evidence>
<keyword evidence="4 6" id="KW-0408">Iron</keyword>
<keyword evidence="2 6" id="KW-0949">S-adenosyl-L-methionine</keyword>
<dbReference type="UniPathway" id="UPA00079"/>
<dbReference type="InterPro" id="IPR045567">
    <property type="entry name" value="CofH/MnqC-like_C"/>
</dbReference>
<dbReference type="SFLD" id="SFLDF00343">
    <property type="entry name" value="aminofutalosine_synthase_(mqnE"/>
    <property type="match status" value="1"/>
</dbReference>
<evidence type="ECO:0000259" key="9">
    <source>
        <dbReference type="PROSITE" id="PS51918"/>
    </source>
</evidence>
<dbReference type="Proteomes" id="UP000197032">
    <property type="component" value="Unassembled WGS sequence"/>
</dbReference>
<dbReference type="PANTHER" id="PTHR43076">
    <property type="entry name" value="FO SYNTHASE (COFH)"/>
    <property type="match status" value="1"/>
</dbReference>
<evidence type="ECO:0000256" key="5">
    <source>
        <dbReference type="ARBA" id="ARBA00023014"/>
    </source>
</evidence>
<evidence type="ECO:0000256" key="8">
    <source>
        <dbReference type="PIRSR" id="PIRSR004762-2"/>
    </source>
</evidence>
<dbReference type="GO" id="GO:0044689">
    <property type="term" value="F:7,8-didemethyl-8-hydroxy-5-deazariboflavin synthase activity"/>
    <property type="evidence" value="ECO:0007669"/>
    <property type="project" value="TreeGrafter"/>
</dbReference>
<dbReference type="InterPro" id="IPR013785">
    <property type="entry name" value="Aldolase_TIM"/>
</dbReference>
<dbReference type="PROSITE" id="PS51918">
    <property type="entry name" value="RADICAL_SAM"/>
    <property type="match status" value="1"/>
</dbReference>
<comment type="function">
    <text evidence="6">Radical SAM enzyme that catalyzes the cyclization of dehypoxanthine futalosine (DHFL) into cyclic dehypoxanthine futalosine (CDHFL), a step in the biosynthesis of menaquinone (MK, vitamin K2).</text>
</comment>
<feature type="binding site" evidence="6 7">
    <location>
        <position position="68"/>
    </location>
    <ligand>
        <name>[4Fe-4S] cluster</name>
        <dbReference type="ChEBI" id="CHEBI:49883"/>
        <note>4Fe-4S-S-AdoMet</note>
    </ligand>
</feature>
<feature type="binding site" evidence="8">
    <location>
        <position position="74"/>
    </location>
    <ligand>
        <name>S-adenosyl-L-methionine</name>
        <dbReference type="ChEBI" id="CHEBI:59789"/>
    </ligand>
</feature>
<dbReference type="GO" id="GO:0016765">
    <property type="term" value="F:transferase activity, transferring alkyl or aryl (other than methyl) groups"/>
    <property type="evidence" value="ECO:0007669"/>
    <property type="project" value="InterPro"/>
</dbReference>
<dbReference type="AlphaFoldDB" id="A0A1Z5HQY6"/>
<feature type="domain" description="Radical SAM core" evidence="9">
    <location>
        <begin position="54"/>
        <end position="285"/>
    </location>
</feature>
<dbReference type="NCBIfam" id="TIGR00423">
    <property type="entry name" value="CofH family radical SAM protein"/>
    <property type="match status" value="1"/>
</dbReference>
<feature type="binding site" evidence="8">
    <location>
        <position position="143"/>
    </location>
    <ligand>
        <name>(3R)-3-methyl-D-ornithine</name>
        <dbReference type="ChEBI" id="CHEBI:64642"/>
    </ligand>
</feature>
<dbReference type="NCBIfam" id="TIGR03699">
    <property type="entry name" value="menaquin_MqnC"/>
    <property type="match status" value="1"/>
</dbReference>
<feature type="binding site" evidence="8">
    <location>
        <position position="290"/>
    </location>
    <ligand>
        <name>(3R)-3-methyl-D-ornithine</name>
        <dbReference type="ChEBI" id="CHEBI:64642"/>
    </ligand>
</feature>
<evidence type="ECO:0000256" key="2">
    <source>
        <dbReference type="ARBA" id="ARBA00022691"/>
    </source>
</evidence>
<dbReference type="RefSeq" id="WP_088553221.1">
    <property type="nucleotide sequence ID" value="NZ_BDGJ01000032.1"/>
</dbReference>
<dbReference type="EMBL" id="BDGJ01000032">
    <property type="protein sequence ID" value="GAW91731.1"/>
    <property type="molecule type" value="Genomic_DNA"/>
</dbReference>
<dbReference type="InterPro" id="IPR022431">
    <property type="entry name" value="Cyclic_DHFL_synthase_mqnC"/>
</dbReference>
<dbReference type="PANTHER" id="PTHR43076:SF1">
    <property type="entry name" value="LIPOYL SYNTHASE 2"/>
    <property type="match status" value="1"/>
</dbReference>
<feature type="binding site" evidence="8">
    <location>
        <position position="179"/>
    </location>
    <ligand>
        <name>S-adenosyl-L-methionine</name>
        <dbReference type="ChEBI" id="CHEBI:59789"/>
    </ligand>
</feature>
<comment type="caution">
    <text evidence="10">The sequence shown here is derived from an EMBL/GenBank/DDBJ whole genome shotgun (WGS) entry which is preliminary data.</text>
</comment>
<dbReference type="CDD" id="cd01335">
    <property type="entry name" value="Radical_SAM"/>
    <property type="match status" value="1"/>
</dbReference>
<dbReference type="SFLD" id="SFLDS00029">
    <property type="entry name" value="Radical_SAM"/>
    <property type="match status" value="1"/>
</dbReference>
<evidence type="ECO:0000313" key="10">
    <source>
        <dbReference type="EMBL" id="GAW91731.1"/>
    </source>
</evidence>
<comment type="catalytic activity">
    <reaction evidence="6">
        <text>dehypoxanthine futalosine + S-adenosyl-L-methionine = cyclic dehypoxanthinylfutalosinate + 5'-deoxyadenosine + L-methionine + H(+)</text>
        <dbReference type="Rhea" id="RHEA:33083"/>
        <dbReference type="ChEBI" id="CHEBI:15378"/>
        <dbReference type="ChEBI" id="CHEBI:17319"/>
        <dbReference type="ChEBI" id="CHEBI:57844"/>
        <dbReference type="ChEBI" id="CHEBI:58864"/>
        <dbReference type="ChEBI" id="CHEBI:59789"/>
        <dbReference type="ChEBI" id="CHEBI:64270"/>
        <dbReference type="EC" id="1.21.98.1"/>
    </reaction>
</comment>
<keyword evidence="1 6" id="KW-0004">4Fe-4S</keyword>
<dbReference type="HAMAP" id="MF_00992">
    <property type="entry name" value="MqnC"/>
    <property type="match status" value="1"/>
</dbReference>
<keyword evidence="11" id="KW-1185">Reference proteome</keyword>
<name>A0A1Z5HQY6_9FIRM</name>
<proteinExistence type="inferred from homology"/>
<keyword evidence="6" id="KW-0474">Menaquinone biosynthesis</keyword>
<evidence type="ECO:0000313" key="11">
    <source>
        <dbReference type="Proteomes" id="UP000197032"/>
    </source>
</evidence>
<dbReference type="SFLD" id="SFLDF00342">
    <property type="entry name" value="cyclic_dehypoxanthine_futalosi"/>
    <property type="match status" value="1"/>
</dbReference>
<keyword evidence="5 6" id="KW-0411">Iron-sulfur</keyword>
<dbReference type="Pfam" id="PF04055">
    <property type="entry name" value="Radical_SAM"/>
    <property type="match status" value="1"/>
</dbReference>
<dbReference type="InterPro" id="IPR034405">
    <property type="entry name" value="F420"/>
</dbReference>
<accession>A0A1Z5HQY6</accession>
<comment type="pathway">
    <text evidence="6">Quinol/quinone metabolism; menaquinone biosynthesis.</text>
</comment>